<dbReference type="OrthoDB" id="6386565at2"/>
<protein>
    <recommendedName>
        <fullName evidence="3">Type 1 pili tip component</fullName>
    </recommendedName>
</protein>
<evidence type="ECO:0000313" key="2">
    <source>
        <dbReference type="Proteomes" id="UP000246569"/>
    </source>
</evidence>
<keyword evidence="2" id="KW-1185">Reference proteome</keyword>
<sequence>MDIHELIQQWERRGVPQLSAKSFSIQLPLREAARLAALEEMFPFKRREELIAELLATALDQIEAALPYVQGERVIAEDEDGNPIFEDVGLTPQFLHLTRKHEEQLRATPEA</sequence>
<evidence type="ECO:0008006" key="3">
    <source>
        <dbReference type="Google" id="ProtNLM"/>
    </source>
</evidence>
<accession>A0A317MZ68</accession>
<reference evidence="1 2" key="1">
    <citation type="submission" date="2018-05" db="EMBL/GenBank/DDBJ databases">
        <title>Genomic Encyclopedia of Type Strains, Phase IV (KMG-IV): sequencing the most valuable type-strain genomes for metagenomic binning, comparative biology and taxonomic classification.</title>
        <authorList>
            <person name="Goeker M."/>
        </authorList>
    </citation>
    <scope>NUCLEOTIDE SEQUENCE [LARGE SCALE GENOMIC DNA]</scope>
    <source>
        <strain evidence="1 2">DSM 23606</strain>
    </source>
</reference>
<evidence type="ECO:0000313" key="1">
    <source>
        <dbReference type="EMBL" id="PWV64386.1"/>
    </source>
</evidence>
<name>A0A317MZ68_9GAMM</name>
<organism evidence="1 2">
    <name type="scientific">Plasticicumulans acidivorans</name>
    <dbReference type="NCBI Taxonomy" id="886464"/>
    <lineage>
        <taxon>Bacteria</taxon>
        <taxon>Pseudomonadati</taxon>
        <taxon>Pseudomonadota</taxon>
        <taxon>Gammaproteobacteria</taxon>
        <taxon>Candidatus Competibacteraceae</taxon>
        <taxon>Plasticicumulans</taxon>
    </lineage>
</organism>
<proteinExistence type="predicted"/>
<dbReference type="EMBL" id="QGTJ01000002">
    <property type="protein sequence ID" value="PWV64386.1"/>
    <property type="molecule type" value="Genomic_DNA"/>
</dbReference>
<gene>
    <name evidence="1" type="ORF">C7443_10235</name>
</gene>
<dbReference type="Proteomes" id="UP000246569">
    <property type="component" value="Unassembled WGS sequence"/>
</dbReference>
<dbReference type="RefSeq" id="WP_110017060.1">
    <property type="nucleotide sequence ID" value="NZ_QGTJ01000002.1"/>
</dbReference>
<comment type="caution">
    <text evidence="1">The sequence shown here is derived from an EMBL/GenBank/DDBJ whole genome shotgun (WGS) entry which is preliminary data.</text>
</comment>
<dbReference type="AlphaFoldDB" id="A0A317MZ68"/>